<dbReference type="InterPro" id="IPR052037">
    <property type="entry name" value="LPS_export_LptA"/>
</dbReference>
<evidence type="ECO:0000256" key="1">
    <source>
        <dbReference type="ARBA" id="ARBA00022448"/>
    </source>
</evidence>
<dbReference type="PANTHER" id="PTHR36504:SF1">
    <property type="entry name" value="LIPOPOLYSACCHARIDE EXPORT SYSTEM PROTEIN LPTA"/>
    <property type="match status" value="1"/>
</dbReference>
<dbReference type="RefSeq" id="WP_272751756.1">
    <property type="nucleotide sequence ID" value="NZ_JAQQLF010000010.1"/>
</dbReference>
<gene>
    <name evidence="4 6" type="primary">lptA</name>
    <name evidence="6" type="ORF">PQU95_09455</name>
</gene>
<evidence type="ECO:0000256" key="2">
    <source>
        <dbReference type="ARBA" id="ARBA00022729"/>
    </source>
</evidence>
<organism evidence="6 7">
    <name type="scientific">Vogesella aquatica</name>
    <dbReference type="NCBI Taxonomy" id="2984206"/>
    <lineage>
        <taxon>Bacteria</taxon>
        <taxon>Pseudomonadati</taxon>
        <taxon>Pseudomonadota</taxon>
        <taxon>Betaproteobacteria</taxon>
        <taxon>Neisseriales</taxon>
        <taxon>Chromobacteriaceae</taxon>
        <taxon>Vogesella</taxon>
    </lineage>
</organism>
<reference evidence="6 7" key="1">
    <citation type="submission" date="2023-01" db="EMBL/GenBank/DDBJ databases">
        <title>Novel species of the genus Vogesella isolated from rivers.</title>
        <authorList>
            <person name="Lu H."/>
        </authorList>
    </citation>
    <scope>NUCLEOTIDE SEQUENCE [LARGE SCALE GENOMIC DNA]</scope>
    <source>
        <strain evidence="6 7">DC21W</strain>
    </source>
</reference>
<dbReference type="PANTHER" id="PTHR36504">
    <property type="entry name" value="LIPOPOLYSACCHARIDE EXPORT SYSTEM PROTEIN LPTA"/>
    <property type="match status" value="1"/>
</dbReference>
<comment type="similarity">
    <text evidence="4">Belongs to the LptA family.</text>
</comment>
<comment type="subcellular location">
    <subcellularLocation>
        <location evidence="4">Periplasm</location>
    </subcellularLocation>
</comment>
<name>A0ABT5IYA3_9NEIS</name>
<keyword evidence="1 4" id="KW-0813">Transport</keyword>
<keyword evidence="3 4" id="KW-0574">Periplasm</keyword>
<evidence type="ECO:0000259" key="5">
    <source>
        <dbReference type="Pfam" id="PF03968"/>
    </source>
</evidence>
<evidence type="ECO:0000256" key="4">
    <source>
        <dbReference type="HAMAP-Rule" id="MF_01914"/>
    </source>
</evidence>
<dbReference type="NCBIfam" id="TIGR03002">
    <property type="entry name" value="outer_YhbN_LptA"/>
    <property type="match status" value="1"/>
</dbReference>
<comment type="function">
    <text evidence="4">Involved in the assembly of lipopolysaccharide (LPS). Required for the translocation of LPS from the inner membrane to the outer membrane.</text>
</comment>
<evidence type="ECO:0000313" key="7">
    <source>
        <dbReference type="Proteomes" id="UP001219956"/>
    </source>
</evidence>
<dbReference type="HAMAP" id="MF_01914">
    <property type="entry name" value="LPS_assembly_LptA"/>
    <property type="match status" value="1"/>
</dbReference>
<sequence precursor="true">MRHSLMLLLVLGIVCSPAFAEKADSSKPIEVNADSASLDQKQGINVFEGNVIIIQGTLNLRAQKTVATQDASGRQKLLATGSPVYFRQKLDGKNEYVDGHASSVDYDSANNTVILTGKAQVKRGKDVVNGEQISYNTVTEIYQVKGQSASNGSGRVTIILQPQEKP</sequence>
<dbReference type="Gene3D" id="2.60.450.10">
    <property type="entry name" value="Lipopolysaccharide (LPS) transport protein A like domain"/>
    <property type="match status" value="1"/>
</dbReference>
<dbReference type="InterPro" id="IPR005653">
    <property type="entry name" value="OstA-like_N"/>
</dbReference>
<dbReference type="InterPro" id="IPR014340">
    <property type="entry name" value="LptA"/>
</dbReference>
<dbReference type="EMBL" id="JAQQLF010000010">
    <property type="protein sequence ID" value="MDC7717437.1"/>
    <property type="molecule type" value="Genomic_DNA"/>
</dbReference>
<feature type="signal peptide" evidence="4">
    <location>
        <begin position="1"/>
        <end position="20"/>
    </location>
</feature>
<dbReference type="Proteomes" id="UP001219956">
    <property type="component" value="Unassembled WGS sequence"/>
</dbReference>
<protein>
    <recommendedName>
        <fullName evidence="4">Lipopolysaccharide export system protein LptA</fullName>
    </recommendedName>
</protein>
<feature type="domain" description="Organic solvent tolerance-like N-terminal" evidence="5">
    <location>
        <begin position="30"/>
        <end position="140"/>
    </location>
</feature>
<proteinExistence type="inferred from homology"/>
<dbReference type="Pfam" id="PF03968">
    <property type="entry name" value="LptD_N"/>
    <property type="match status" value="1"/>
</dbReference>
<evidence type="ECO:0000313" key="6">
    <source>
        <dbReference type="EMBL" id="MDC7717437.1"/>
    </source>
</evidence>
<keyword evidence="2 4" id="KW-0732">Signal</keyword>
<accession>A0ABT5IYA3</accession>
<feature type="chain" id="PRO_5044943762" description="Lipopolysaccharide export system protein LptA" evidence="4">
    <location>
        <begin position="21"/>
        <end position="166"/>
    </location>
</feature>
<evidence type="ECO:0000256" key="3">
    <source>
        <dbReference type="ARBA" id="ARBA00022764"/>
    </source>
</evidence>
<comment type="subunit">
    <text evidence="4">Component of the lipopolysaccharide transport and assembly complex.</text>
</comment>
<comment type="caution">
    <text evidence="6">The sequence shown here is derived from an EMBL/GenBank/DDBJ whole genome shotgun (WGS) entry which is preliminary data.</text>
</comment>
<keyword evidence="7" id="KW-1185">Reference proteome</keyword>